<dbReference type="FunFam" id="1.25.40.10:FF:000184">
    <property type="entry name" value="Pentatricopeptide repeat-containing protein, chloroplastic"/>
    <property type="match status" value="1"/>
</dbReference>
<dbReference type="PANTHER" id="PTHR47926">
    <property type="entry name" value="PENTATRICOPEPTIDE REPEAT-CONTAINING PROTEIN"/>
    <property type="match status" value="1"/>
</dbReference>
<keyword evidence="1" id="KW-0677">Repeat</keyword>
<dbReference type="OrthoDB" id="185373at2759"/>
<name>A0A843TH58_COLES</name>
<dbReference type="Pfam" id="PF13812">
    <property type="entry name" value="PPR_3"/>
    <property type="match status" value="1"/>
</dbReference>
<proteinExistence type="predicted"/>
<dbReference type="InterPro" id="IPR046848">
    <property type="entry name" value="E_motif"/>
</dbReference>
<dbReference type="Pfam" id="PF13041">
    <property type="entry name" value="PPR_2"/>
    <property type="match status" value="1"/>
</dbReference>
<reference evidence="4" key="1">
    <citation type="submission" date="2017-07" db="EMBL/GenBank/DDBJ databases">
        <title>Taro Niue Genome Assembly and Annotation.</title>
        <authorList>
            <person name="Atibalentja N."/>
            <person name="Keating K."/>
            <person name="Fields C.J."/>
        </authorList>
    </citation>
    <scope>NUCLEOTIDE SEQUENCE</scope>
    <source>
        <strain evidence="4">Niue_2</strain>
        <tissue evidence="4">Leaf</tissue>
    </source>
</reference>
<dbReference type="InterPro" id="IPR011990">
    <property type="entry name" value="TPR-like_helical_dom_sf"/>
</dbReference>
<feature type="repeat" description="PPR" evidence="2">
    <location>
        <begin position="116"/>
        <end position="150"/>
    </location>
</feature>
<dbReference type="GO" id="GO:0003723">
    <property type="term" value="F:RNA binding"/>
    <property type="evidence" value="ECO:0007669"/>
    <property type="project" value="InterPro"/>
</dbReference>
<evidence type="ECO:0000313" key="5">
    <source>
        <dbReference type="Proteomes" id="UP000652761"/>
    </source>
</evidence>
<dbReference type="Pfam" id="PF20430">
    <property type="entry name" value="Eplus_motif"/>
    <property type="match status" value="1"/>
</dbReference>
<keyword evidence="5" id="KW-1185">Reference proteome</keyword>
<feature type="repeat" description="PPR" evidence="2">
    <location>
        <begin position="249"/>
        <end position="283"/>
    </location>
</feature>
<dbReference type="EMBL" id="NMUH01000089">
    <property type="protein sequence ID" value="MQL71148.1"/>
    <property type="molecule type" value="Genomic_DNA"/>
</dbReference>
<dbReference type="InterPro" id="IPR046849">
    <property type="entry name" value="E2_motif"/>
</dbReference>
<protein>
    <recommendedName>
        <fullName evidence="6">Pentatricopeptide repeat-containing protein</fullName>
    </recommendedName>
</protein>
<evidence type="ECO:0000256" key="3">
    <source>
        <dbReference type="SAM" id="MobiDB-lite"/>
    </source>
</evidence>
<feature type="region of interest" description="Disordered" evidence="3">
    <location>
        <begin position="1"/>
        <end position="22"/>
    </location>
</feature>
<sequence length="467" mass="50651">METCSSPHPPVPLPRPPPRQSHPHLDQICLPRRCAGIPAHASALRAGACHPRLWNELARAYAAEGSSRLALLVCLQMPARDKYTFPLAFRMCSLLSAFREGACLHAQLHKLGLACDVYSVNALLSMYFDGGQEDCARRLFDGMRKRTVASWTSHVIGLERQSLAHEAMGVFRNMLDAGVRADEAAIVGALSACTQCSCLEFGTSVHAHSIVMGLGLDLVALATALVDMYAKSGAIDVSRAVFERMSNRNVFSWSAMIGGLAMHGLGPEALSLFNEMTEVGLKPTPVTMTNVFTACSHAGLVEEGWKYFALMKEAFGMEPRIEHLGCIVDLLGRAGLLAQALDFVERMPVEPSGAIWRSLLGAASTHGDLRVGELAVKKLASVEDPVAGDYVMLANLYAKFSCWEDVGRVRTKMNDSKTRKVAGYSSLEVDGVVHKFVMGDRSHPQSDSIYEMLGAVNEVLVLEDSTA</sequence>
<dbReference type="PROSITE" id="PS51375">
    <property type="entry name" value="PPR"/>
    <property type="match status" value="2"/>
</dbReference>
<dbReference type="Pfam" id="PF20431">
    <property type="entry name" value="E_motif"/>
    <property type="match status" value="1"/>
</dbReference>
<dbReference type="AlphaFoldDB" id="A0A843TH58"/>
<dbReference type="Proteomes" id="UP000652761">
    <property type="component" value="Unassembled WGS sequence"/>
</dbReference>
<evidence type="ECO:0000313" key="4">
    <source>
        <dbReference type="EMBL" id="MQL71148.1"/>
    </source>
</evidence>
<evidence type="ECO:0000256" key="1">
    <source>
        <dbReference type="ARBA" id="ARBA00022737"/>
    </source>
</evidence>
<evidence type="ECO:0008006" key="6">
    <source>
        <dbReference type="Google" id="ProtNLM"/>
    </source>
</evidence>
<comment type="caution">
    <text evidence="4">The sequence shown here is derived from an EMBL/GenBank/DDBJ whole genome shotgun (WGS) entry which is preliminary data.</text>
</comment>
<feature type="compositionally biased region" description="Pro residues" evidence="3">
    <location>
        <begin position="7"/>
        <end position="20"/>
    </location>
</feature>
<dbReference type="InterPro" id="IPR002885">
    <property type="entry name" value="PPR_rpt"/>
</dbReference>
<dbReference type="Gene3D" id="1.25.40.10">
    <property type="entry name" value="Tetratricopeptide repeat domain"/>
    <property type="match status" value="2"/>
</dbReference>
<dbReference type="PANTHER" id="PTHR47926:SF458">
    <property type="entry name" value="PENTATRICOPEPTIDE REPEAT-CONTAINING PROTEIN"/>
    <property type="match status" value="1"/>
</dbReference>
<dbReference type="GO" id="GO:0009451">
    <property type="term" value="P:RNA modification"/>
    <property type="evidence" value="ECO:0007669"/>
    <property type="project" value="InterPro"/>
</dbReference>
<dbReference type="NCBIfam" id="TIGR00756">
    <property type="entry name" value="PPR"/>
    <property type="match status" value="1"/>
</dbReference>
<dbReference type="InterPro" id="IPR046960">
    <property type="entry name" value="PPR_At4g14850-like_plant"/>
</dbReference>
<accession>A0A843TH58</accession>
<organism evidence="4 5">
    <name type="scientific">Colocasia esculenta</name>
    <name type="common">Wild taro</name>
    <name type="synonym">Arum esculentum</name>
    <dbReference type="NCBI Taxonomy" id="4460"/>
    <lineage>
        <taxon>Eukaryota</taxon>
        <taxon>Viridiplantae</taxon>
        <taxon>Streptophyta</taxon>
        <taxon>Embryophyta</taxon>
        <taxon>Tracheophyta</taxon>
        <taxon>Spermatophyta</taxon>
        <taxon>Magnoliopsida</taxon>
        <taxon>Liliopsida</taxon>
        <taxon>Araceae</taxon>
        <taxon>Aroideae</taxon>
        <taxon>Colocasieae</taxon>
        <taxon>Colocasia</taxon>
    </lineage>
</organism>
<evidence type="ECO:0000256" key="2">
    <source>
        <dbReference type="PROSITE-ProRule" id="PRU00708"/>
    </source>
</evidence>
<gene>
    <name evidence="4" type="ORF">Taro_003461</name>
</gene>